<reference evidence="1" key="1">
    <citation type="submission" date="2018-11" db="EMBL/GenBank/DDBJ databases">
        <authorList>
            <consortium name="Pathogen Informatics"/>
        </authorList>
    </citation>
    <scope>NUCLEOTIDE SEQUENCE</scope>
</reference>
<organism evidence="1 2">
    <name type="scientific">Protopolystoma xenopodis</name>
    <dbReference type="NCBI Taxonomy" id="117903"/>
    <lineage>
        <taxon>Eukaryota</taxon>
        <taxon>Metazoa</taxon>
        <taxon>Spiralia</taxon>
        <taxon>Lophotrochozoa</taxon>
        <taxon>Platyhelminthes</taxon>
        <taxon>Monogenea</taxon>
        <taxon>Polyopisthocotylea</taxon>
        <taxon>Polystomatidea</taxon>
        <taxon>Polystomatidae</taxon>
        <taxon>Protopolystoma</taxon>
    </lineage>
</organism>
<gene>
    <name evidence="1" type="ORF">PXEA_LOCUS29585</name>
</gene>
<sequence length="166" mass="18295">MTATYRPVIRFYQQELPHLTSDVDEDVGLNVSGAHRQSPPAVGLPSAAGSTPVRLTSVAANIISTSFLLVADQLGPNRLHRLACILNSVTVANGELEQDQNMKSRKEQHQQIFRVGSSENQVKNNSEQEEDSEQQLAHLMTQLTPAHSIATLVKLIKVNQNYDIKV</sequence>
<evidence type="ECO:0000313" key="1">
    <source>
        <dbReference type="EMBL" id="VEL36145.1"/>
    </source>
</evidence>
<dbReference type="Proteomes" id="UP000784294">
    <property type="component" value="Unassembled WGS sequence"/>
</dbReference>
<proteinExistence type="predicted"/>
<keyword evidence="2" id="KW-1185">Reference proteome</keyword>
<comment type="caution">
    <text evidence="1">The sequence shown here is derived from an EMBL/GenBank/DDBJ whole genome shotgun (WGS) entry which is preliminary data.</text>
</comment>
<dbReference type="AlphaFoldDB" id="A0A3S5AG29"/>
<name>A0A3S5AG29_9PLAT</name>
<protein>
    <submittedName>
        <fullName evidence="1">Uncharacterized protein</fullName>
    </submittedName>
</protein>
<evidence type="ECO:0000313" key="2">
    <source>
        <dbReference type="Proteomes" id="UP000784294"/>
    </source>
</evidence>
<dbReference type="EMBL" id="CAAALY010251510">
    <property type="protein sequence ID" value="VEL36145.1"/>
    <property type="molecule type" value="Genomic_DNA"/>
</dbReference>
<accession>A0A3S5AG29</accession>